<gene>
    <name evidence="3" type="ORF">CGZ94_21305</name>
</gene>
<proteinExistence type="predicted"/>
<evidence type="ECO:0000313" key="3">
    <source>
        <dbReference type="EMBL" id="OYO08028.1"/>
    </source>
</evidence>
<dbReference type="PANTHER" id="PTHR43757">
    <property type="entry name" value="AMINOMETHYLTRANSFERASE"/>
    <property type="match status" value="1"/>
</dbReference>
<dbReference type="InterPro" id="IPR006222">
    <property type="entry name" value="GCVT_N"/>
</dbReference>
<dbReference type="PANTHER" id="PTHR43757:SF2">
    <property type="entry name" value="AMINOMETHYLTRANSFERASE, MITOCHONDRIAL"/>
    <property type="match status" value="1"/>
</dbReference>
<accession>A0A255FWF9</accession>
<feature type="domain" description="GCVT N-terminal" evidence="2">
    <location>
        <begin position="38"/>
        <end position="257"/>
    </location>
</feature>
<dbReference type="AlphaFoldDB" id="A0A255FWF9"/>
<evidence type="ECO:0000259" key="2">
    <source>
        <dbReference type="Pfam" id="PF01571"/>
    </source>
</evidence>
<evidence type="ECO:0000256" key="1">
    <source>
        <dbReference type="SAM" id="MobiDB-lite"/>
    </source>
</evidence>
<dbReference type="InterPro" id="IPR027266">
    <property type="entry name" value="TrmE/GcvT-like"/>
</dbReference>
<dbReference type="InterPro" id="IPR028896">
    <property type="entry name" value="GcvT/YgfZ/DmdA"/>
</dbReference>
<sequence length="465" mass="51632">MDEVGDLPTLVDYFSNDTQSPHFSRAGVTRTGAFIPPAYTNWRDEQRAWNETAVLFHQSHHMPELFLEGPDAFRLLERLGVNSLANFTTDRAKQYVACAPSGRVIGDCVAYRLGEEKFELVSGMPLLNWVHYNAEIGDYDVTVTRDNHSTANPTGRRVNFRFQLDGPNAGDIFADAVEGEAPEIGFFRTAKVKIAGVEVLVLRHGMAGNKGVELSGPYEHHDTVRAALIEAGRKHGLVPAGTQAYFSTPMQSGWMAYPVPAIFDDESLRGYREWLPANTWEASTNLGGSFVSSDITDYYATPYDLGYERLVKFDHDFIGREALEALDPADRRKRMTLVWNHEDVDKVFDSQLGEGPRFKSLDFPITYYAWNQFDSVTTPDGKPAGVSCHAGYLNPEGEALSIAMLDQAYAEPGTELVITWGEPNGGSRKPQVEQHEQTQVRATVAPAPYSKLTQQLQRSAVGGSR</sequence>
<comment type="caution">
    <text evidence="3">The sequence shown here is derived from an EMBL/GenBank/DDBJ whole genome shotgun (WGS) entry which is preliminary data.</text>
</comment>
<evidence type="ECO:0000313" key="4">
    <source>
        <dbReference type="Proteomes" id="UP000215896"/>
    </source>
</evidence>
<protein>
    <submittedName>
        <fullName evidence="3">Glycine cleavage system protein T</fullName>
    </submittedName>
</protein>
<feature type="region of interest" description="Disordered" evidence="1">
    <location>
        <begin position="421"/>
        <end position="465"/>
    </location>
</feature>
<dbReference type="EMBL" id="NMVO01000019">
    <property type="protein sequence ID" value="OYO08028.1"/>
    <property type="molecule type" value="Genomic_DNA"/>
</dbReference>
<dbReference type="Gene3D" id="3.30.1360.120">
    <property type="entry name" value="Probable tRNA modification gtpase trme, domain 1"/>
    <property type="match status" value="1"/>
</dbReference>
<dbReference type="OrthoDB" id="2055370at2"/>
<name>A0A255FWF9_9ACTN</name>
<organism evidence="3 4">
    <name type="scientific">Enemella evansiae</name>
    <dbReference type="NCBI Taxonomy" id="2016499"/>
    <lineage>
        <taxon>Bacteria</taxon>
        <taxon>Bacillati</taxon>
        <taxon>Actinomycetota</taxon>
        <taxon>Actinomycetes</taxon>
        <taxon>Propionibacteriales</taxon>
        <taxon>Propionibacteriaceae</taxon>
        <taxon>Enemella</taxon>
    </lineage>
</organism>
<dbReference type="SUPFAM" id="SSF103025">
    <property type="entry name" value="Folate-binding domain"/>
    <property type="match status" value="1"/>
</dbReference>
<dbReference type="Proteomes" id="UP000215896">
    <property type="component" value="Unassembled WGS sequence"/>
</dbReference>
<keyword evidence="4" id="KW-1185">Reference proteome</keyword>
<reference evidence="3 4" key="1">
    <citation type="submission" date="2017-07" db="EMBL/GenBank/DDBJ databases">
        <title>Draft whole genome sequences of clinical Proprionibacteriaceae strains.</title>
        <authorList>
            <person name="Bernier A.-M."/>
            <person name="Bernard K."/>
            <person name="Domingo M.-C."/>
        </authorList>
    </citation>
    <scope>NUCLEOTIDE SEQUENCE [LARGE SCALE GENOMIC DNA]</scope>
    <source>
        <strain evidence="3 4">NML 030167</strain>
    </source>
</reference>
<dbReference type="Pfam" id="PF01571">
    <property type="entry name" value="GCV_T"/>
    <property type="match status" value="1"/>
</dbReference>